<dbReference type="SUPFAM" id="SSF103473">
    <property type="entry name" value="MFS general substrate transporter"/>
    <property type="match status" value="1"/>
</dbReference>
<dbReference type="Gene3D" id="1.20.1250.20">
    <property type="entry name" value="MFS general substrate transporter like domains"/>
    <property type="match status" value="2"/>
</dbReference>
<feature type="domain" description="Major facilitator superfamily (MFS) profile" evidence="8">
    <location>
        <begin position="56"/>
        <end position="464"/>
    </location>
</feature>
<feature type="transmembrane region" description="Helical" evidence="7">
    <location>
        <begin position="56"/>
        <end position="74"/>
    </location>
</feature>
<evidence type="ECO:0000256" key="2">
    <source>
        <dbReference type="ARBA" id="ARBA00022448"/>
    </source>
</evidence>
<dbReference type="PANTHER" id="PTHR43791:SF5">
    <property type="entry name" value="MAJOR FACILITATOR SUPERFAMILY (MFS) PROFILE DOMAIN-CONTAINING PROTEIN"/>
    <property type="match status" value="1"/>
</dbReference>
<feature type="transmembrane region" description="Helical" evidence="7">
    <location>
        <begin position="415"/>
        <end position="436"/>
    </location>
</feature>
<comment type="similarity">
    <text evidence="6">Belongs to the major facilitator superfamily. Allantoate permease family.</text>
</comment>
<dbReference type="FunFam" id="1.20.1250.20:FF:000018">
    <property type="entry name" value="MFS transporter permease"/>
    <property type="match status" value="1"/>
</dbReference>
<comment type="caution">
    <text evidence="9">The sequence shown here is derived from an EMBL/GenBank/DDBJ whole genome shotgun (WGS) entry which is preliminary data.</text>
</comment>
<feature type="transmembrane region" description="Helical" evidence="7">
    <location>
        <begin position="328"/>
        <end position="348"/>
    </location>
</feature>
<gene>
    <name evidence="9" type="ORF">B0H66DRAFT_95308</name>
</gene>
<reference evidence="9" key="1">
    <citation type="journal article" date="2023" name="Mol. Phylogenet. Evol.">
        <title>Genome-scale phylogeny and comparative genomics of the fungal order Sordariales.</title>
        <authorList>
            <person name="Hensen N."/>
            <person name="Bonometti L."/>
            <person name="Westerberg I."/>
            <person name="Brannstrom I.O."/>
            <person name="Guillou S."/>
            <person name="Cros-Aarteil S."/>
            <person name="Calhoun S."/>
            <person name="Haridas S."/>
            <person name="Kuo A."/>
            <person name="Mondo S."/>
            <person name="Pangilinan J."/>
            <person name="Riley R."/>
            <person name="LaButti K."/>
            <person name="Andreopoulos B."/>
            <person name="Lipzen A."/>
            <person name="Chen C."/>
            <person name="Yan M."/>
            <person name="Daum C."/>
            <person name="Ng V."/>
            <person name="Clum A."/>
            <person name="Steindorff A."/>
            <person name="Ohm R.A."/>
            <person name="Martin F."/>
            <person name="Silar P."/>
            <person name="Natvig D.O."/>
            <person name="Lalanne C."/>
            <person name="Gautier V."/>
            <person name="Ament-Velasquez S.L."/>
            <person name="Kruys A."/>
            <person name="Hutchinson M.I."/>
            <person name="Powell A.J."/>
            <person name="Barry K."/>
            <person name="Miller A.N."/>
            <person name="Grigoriev I.V."/>
            <person name="Debuchy R."/>
            <person name="Gladieux P."/>
            <person name="Hiltunen Thoren M."/>
            <person name="Johannesson H."/>
        </authorList>
    </citation>
    <scope>NUCLEOTIDE SEQUENCE</scope>
    <source>
        <strain evidence="9">CBS 118394</strain>
    </source>
</reference>
<feature type="transmembrane region" description="Helical" evidence="7">
    <location>
        <begin position="292"/>
        <end position="316"/>
    </location>
</feature>
<name>A0AAE0IUR4_9PEZI</name>
<accession>A0AAE0IUR4</accession>
<evidence type="ECO:0000256" key="5">
    <source>
        <dbReference type="ARBA" id="ARBA00023136"/>
    </source>
</evidence>
<evidence type="ECO:0000256" key="3">
    <source>
        <dbReference type="ARBA" id="ARBA00022692"/>
    </source>
</evidence>
<keyword evidence="3 7" id="KW-0812">Transmembrane</keyword>
<keyword evidence="4 7" id="KW-1133">Transmembrane helix</keyword>
<comment type="subcellular location">
    <subcellularLocation>
        <location evidence="1">Membrane</location>
        <topology evidence="1">Multi-pass membrane protein</topology>
    </subcellularLocation>
</comment>
<evidence type="ECO:0000259" key="8">
    <source>
        <dbReference type="PROSITE" id="PS50850"/>
    </source>
</evidence>
<evidence type="ECO:0000256" key="6">
    <source>
        <dbReference type="ARBA" id="ARBA00037968"/>
    </source>
</evidence>
<dbReference type="FunFam" id="1.20.1250.20:FF:000068">
    <property type="entry name" value="MFS general substrate transporter"/>
    <property type="match status" value="1"/>
</dbReference>
<dbReference type="AlphaFoldDB" id="A0AAE0IUR4"/>
<proteinExistence type="inferred from homology"/>
<feature type="transmembrane region" description="Helical" evidence="7">
    <location>
        <begin position="380"/>
        <end position="403"/>
    </location>
</feature>
<feature type="transmembrane region" description="Helical" evidence="7">
    <location>
        <begin position="448"/>
        <end position="470"/>
    </location>
</feature>
<dbReference type="InterPro" id="IPR011701">
    <property type="entry name" value="MFS"/>
</dbReference>
<feature type="transmembrane region" description="Helical" evidence="7">
    <location>
        <begin position="148"/>
        <end position="173"/>
    </location>
</feature>
<dbReference type="PANTHER" id="PTHR43791">
    <property type="entry name" value="PERMEASE-RELATED"/>
    <property type="match status" value="1"/>
</dbReference>
<keyword evidence="5 7" id="KW-0472">Membrane</keyword>
<feature type="transmembrane region" description="Helical" evidence="7">
    <location>
        <begin position="120"/>
        <end position="142"/>
    </location>
</feature>
<dbReference type="PROSITE" id="PS50850">
    <property type="entry name" value="MFS"/>
    <property type="match status" value="1"/>
</dbReference>
<sequence length="503" mass="56047">MNPENEKDKHSPATDTGATATTKIDVAYKENLLDAEQCDENAEIDKRLNRKFDLHILPWLFGIWLFSFIDRSNIGNAKIAGLPEDLGIATTGTAFNLVLLVFYIPYILVDIPSNLILKRVRAGIFLPSLITAWGLVCTFMGFTKSYAGLIVCRLLLGMFEGGILGGVIIYLAMFYRRHQMLYRSGLFYCAAPLSGAFGGLLASALGQVTYGGYNRWPWIFFIEGAITVIFGIACFFFMPDTPALAKFLTDEEKIWALRRMRLDASGSTSIDVDEEKLDWRWAKMALKAPQTYFCAAIWFFLLVPLYSFSLFLPSIIRGMKYTSTTAQLFTVPPNMTGFLVVILTAHFSDKVKQRGVFIIGGTVLGICGYIMLLASDANAVKYAGTFLIAAGVFQGSPMLMGWLANNLSPHYVRAVGVGVVISLANCSAFIGTFIYIDRDSPKYVLGHSISLGALVMTLILTCAQIAYLRWENKKRERGERDDRLLQDDAHLLGDRHPLFRYTL</sequence>
<dbReference type="Proteomes" id="UP001283341">
    <property type="component" value="Unassembled WGS sequence"/>
</dbReference>
<feature type="transmembrane region" description="Helical" evidence="7">
    <location>
        <begin position="218"/>
        <end position="238"/>
    </location>
</feature>
<dbReference type="GO" id="GO:0022857">
    <property type="term" value="F:transmembrane transporter activity"/>
    <property type="evidence" value="ECO:0007669"/>
    <property type="project" value="InterPro"/>
</dbReference>
<dbReference type="InterPro" id="IPR036259">
    <property type="entry name" value="MFS_trans_sf"/>
</dbReference>
<evidence type="ECO:0000256" key="4">
    <source>
        <dbReference type="ARBA" id="ARBA00022989"/>
    </source>
</evidence>
<organism evidence="9 10">
    <name type="scientific">Apodospora peruviana</name>
    <dbReference type="NCBI Taxonomy" id="516989"/>
    <lineage>
        <taxon>Eukaryota</taxon>
        <taxon>Fungi</taxon>
        <taxon>Dikarya</taxon>
        <taxon>Ascomycota</taxon>
        <taxon>Pezizomycotina</taxon>
        <taxon>Sordariomycetes</taxon>
        <taxon>Sordariomycetidae</taxon>
        <taxon>Sordariales</taxon>
        <taxon>Lasiosphaeriaceae</taxon>
        <taxon>Apodospora</taxon>
    </lineage>
</organism>
<dbReference type="EMBL" id="JAUEDM010000001">
    <property type="protein sequence ID" value="KAK3331317.1"/>
    <property type="molecule type" value="Genomic_DNA"/>
</dbReference>
<feature type="transmembrane region" description="Helical" evidence="7">
    <location>
        <begin position="355"/>
        <end position="374"/>
    </location>
</feature>
<dbReference type="InterPro" id="IPR020846">
    <property type="entry name" value="MFS_dom"/>
</dbReference>
<keyword evidence="2" id="KW-0813">Transport</keyword>
<evidence type="ECO:0000313" key="9">
    <source>
        <dbReference type="EMBL" id="KAK3331317.1"/>
    </source>
</evidence>
<evidence type="ECO:0000313" key="10">
    <source>
        <dbReference type="Proteomes" id="UP001283341"/>
    </source>
</evidence>
<feature type="transmembrane region" description="Helical" evidence="7">
    <location>
        <begin position="86"/>
        <end position="108"/>
    </location>
</feature>
<dbReference type="GO" id="GO:0016020">
    <property type="term" value="C:membrane"/>
    <property type="evidence" value="ECO:0007669"/>
    <property type="project" value="UniProtKB-SubCell"/>
</dbReference>
<reference evidence="9" key="2">
    <citation type="submission" date="2023-06" db="EMBL/GenBank/DDBJ databases">
        <authorList>
            <consortium name="Lawrence Berkeley National Laboratory"/>
            <person name="Haridas S."/>
            <person name="Hensen N."/>
            <person name="Bonometti L."/>
            <person name="Westerberg I."/>
            <person name="Brannstrom I.O."/>
            <person name="Guillou S."/>
            <person name="Cros-Aarteil S."/>
            <person name="Calhoun S."/>
            <person name="Kuo A."/>
            <person name="Mondo S."/>
            <person name="Pangilinan J."/>
            <person name="Riley R."/>
            <person name="Labutti K."/>
            <person name="Andreopoulos B."/>
            <person name="Lipzen A."/>
            <person name="Chen C."/>
            <person name="Yanf M."/>
            <person name="Daum C."/>
            <person name="Ng V."/>
            <person name="Clum A."/>
            <person name="Steindorff A."/>
            <person name="Ohm R."/>
            <person name="Martin F."/>
            <person name="Silar P."/>
            <person name="Natvig D."/>
            <person name="Lalanne C."/>
            <person name="Gautier V."/>
            <person name="Ament-Velasquez S.L."/>
            <person name="Kruys A."/>
            <person name="Hutchinson M.I."/>
            <person name="Powell A.J."/>
            <person name="Barry K."/>
            <person name="Miller A.N."/>
            <person name="Grigoriev I.V."/>
            <person name="Debuchy R."/>
            <person name="Gladieux P."/>
            <person name="Thoren M.H."/>
            <person name="Johannesson H."/>
        </authorList>
    </citation>
    <scope>NUCLEOTIDE SEQUENCE</scope>
    <source>
        <strain evidence="9">CBS 118394</strain>
    </source>
</reference>
<keyword evidence="10" id="KW-1185">Reference proteome</keyword>
<feature type="transmembrane region" description="Helical" evidence="7">
    <location>
        <begin position="185"/>
        <end position="206"/>
    </location>
</feature>
<evidence type="ECO:0000256" key="1">
    <source>
        <dbReference type="ARBA" id="ARBA00004141"/>
    </source>
</evidence>
<protein>
    <submittedName>
        <fullName evidence="9">MFS transporter-like protein</fullName>
    </submittedName>
</protein>
<evidence type="ECO:0000256" key="7">
    <source>
        <dbReference type="SAM" id="Phobius"/>
    </source>
</evidence>
<dbReference type="Pfam" id="PF07690">
    <property type="entry name" value="MFS_1"/>
    <property type="match status" value="1"/>
</dbReference>